<dbReference type="Proteomes" id="UP000636479">
    <property type="component" value="Unassembled WGS sequence"/>
</dbReference>
<feature type="compositionally biased region" description="Basic and acidic residues" evidence="1">
    <location>
        <begin position="140"/>
        <end position="155"/>
    </location>
</feature>
<proteinExistence type="predicted"/>
<dbReference type="RefSeq" id="XP_037217846.1">
    <property type="nucleotide sequence ID" value="XM_037366434.1"/>
</dbReference>
<keyword evidence="3" id="KW-1185">Reference proteome</keyword>
<dbReference type="EMBL" id="JACAZF010000008">
    <property type="protein sequence ID" value="KAF7297487.1"/>
    <property type="molecule type" value="Genomic_DNA"/>
</dbReference>
<evidence type="ECO:0000313" key="3">
    <source>
        <dbReference type="Proteomes" id="UP000636479"/>
    </source>
</evidence>
<reference evidence="2" key="1">
    <citation type="submission" date="2020-05" db="EMBL/GenBank/DDBJ databases">
        <title>Mycena genomes resolve the evolution of fungal bioluminescence.</title>
        <authorList>
            <person name="Tsai I.J."/>
        </authorList>
    </citation>
    <scope>NUCLEOTIDE SEQUENCE</scope>
    <source>
        <strain evidence="2">171206Taipei</strain>
    </source>
</reference>
<dbReference type="AlphaFoldDB" id="A0A8H6SEJ1"/>
<gene>
    <name evidence="2" type="ORF">MIND_00982500</name>
</gene>
<accession>A0A8H6SEJ1</accession>
<evidence type="ECO:0000313" key="2">
    <source>
        <dbReference type="EMBL" id="KAF7297487.1"/>
    </source>
</evidence>
<dbReference type="OrthoDB" id="3048003at2759"/>
<feature type="region of interest" description="Disordered" evidence="1">
    <location>
        <begin position="137"/>
        <end position="159"/>
    </location>
</feature>
<feature type="region of interest" description="Disordered" evidence="1">
    <location>
        <begin position="73"/>
        <end position="105"/>
    </location>
</feature>
<evidence type="ECO:0000256" key="1">
    <source>
        <dbReference type="SAM" id="MobiDB-lite"/>
    </source>
</evidence>
<protein>
    <submittedName>
        <fullName evidence="2">Uncharacterized protein</fullName>
    </submittedName>
</protein>
<dbReference type="GeneID" id="59348950"/>
<sequence>MAHPYSGAAGYIHANEYPYTPVTTHHSIDNHVTADVESEIDPYGVERYYQPIHSFSPAATIWSAPSMIGSDTHLTSLSEDDPESTVSSAGPSYSHPRFRTAPFGLTTTNSSRIRTESQRRLLPTPPTLATVFAHPYGHGHPSEVDAPAKQRKHEEPDDTVTEADLWFDEDSVISGTPKLGAVAPAPVPIYLKSGAASPLRPSRRPPTRDGAKRNAVVLDFGPGERGSGRIGLAKKWRREIKRRVKAMLRRLRLVWQGNGTQSATY</sequence>
<comment type="caution">
    <text evidence="2">The sequence shown here is derived from an EMBL/GenBank/DDBJ whole genome shotgun (WGS) entry which is preliminary data.</text>
</comment>
<organism evidence="2 3">
    <name type="scientific">Mycena indigotica</name>
    <dbReference type="NCBI Taxonomy" id="2126181"/>
    <lineage>
        <taxon>Eukaryota</taxon>
        <taxon>Fungi</taxon>
        <taxon>Dikarya</taxon>
        <taxon>Basidiomycota</taxon>
        <taxon>Agaricomycotina</taxon>
        <taxon>Agaricomycetes</taxon>
        <taxon>Agaricomycetidae</taxon>
        <taxon>Agaricales</taxon>
        <taxon>Marasmiineae</taxon>
        <taxon>Mycenaceae</taxon>
        <taxon>Mycena</taxon>
    </lineage>
</organism>
<name>A0A8H6SEJ1_9AGAR</name>